<dbReference type="PROSITE" id="PS50929">
    <property type="entry name" value="ABC_TM1F"/>
    <property type="match status" value="1"/>
</dbReference>
<dbReference type="InterPro" id="IPR027417">
    <property type="entry name" value="P-loop_NTPase"/>
</dbReference>
<keyword evidence="2" id="KW-0813">Transport</keyword>
<dbReference type="PROSITE" id="PS50893">
    <property type="entry name" value="ABC_TRANSPORTER_2"/>
    <property type="match status" value="1"/>
</dbReference>
<evidence type="ECO:0000259" key="10">
    <source>
        <dbReference type="PROSITE" id="PS50929"/>
    </source>
</evidence>
<dbReference type="Pfam" id="PF06472">
    <property type="entry name" value="ABC_membrane_2"/>
    <property type="match status" value="1"/>
</dbReference>
<comment type="subcellular location">
    <subcellularLocation>
        <location evidence="1">Cell membrane</location>
        <topology evidence="1">Multi-pass membrane protein</topology>
    </subcellularLocation>
</comment>
<keyword evidence="5 11" id="KW-0067">ATP-binding</keyword>
<dbReference type="EMBL" id="JABZMK010000006">
    <property type="protein sequence ID" value="MBF1128929.1"/>
    <property type="molecule type" value="Genomic_DNA"/>
</dbReference>
<evidence type="ECO:0000256" key="6">
    <source>
        <dbReference type="ARBA" id="ARBA00022989"/>
    </source>
</evidence>
<dbReference type="GO" id="GO:0140359">
    <property type="term" value="F:ABC-type transporter activity"/>
    <property type="evidence" value="ECO:0007669"/>
    <property type="project" value="InterPro"/>
</dbReference>
<feature type="domain" description="ABC transporter" evidence="9">
    <location>
        <begin position="373"/>
        <end position="575"/>
    </location>
</feature>
<organism evidence="11 12">
    <name type="scientific">Dialister invisus</name>
    <dbReference type="NCBI Taxonomy" id="218538"/>
    <lineage>
        <taxon>Bacteria</taxon>
        <taxon>Bacillati</taxon>
        <taxon>Bacillota</taxon>
        <taxon>Negativicutes</taxon>
        <taxon>Veillonellales</taxon>
        <taxon>Veillonellaceae</taxon>
        <taxon>Dialister</taxon>
    </lineage>
</organism>
<dbReference type="InterPro" id="IPR003593">
    <property type="entry name" value="AAA+_ATPase"/>
</dbReference>
<dbReference type="SMART" id="SM00382">
    <property type="entry name" value="AAA"/>
    <property type="match status" value="1"/>
</dbReference>
<proteinExistence type="predicted"/>
<dbReference type="SUPFAM" id="SSF52540">
    <property type="entry name" value="P-loop containing nucleoside triphosphate hydrolases"/>
    <property type="match status" value="1"/>
</dbReference>
<evidence type="ECO:0000256" key="7">
    <source>
        <dbReference type="ARBA" id="ARBA00023136"/>
    </source>
</evidence>
<evidence type="ECO:0000256" key="3">
    <source>
        <dbReference type="ARBA" id="ARBA00022692"/>
    </source>
</evidence>
<feature type="transmembrane region" description="Helical" evidence="8">
    <location>
        <begin position="74"/>
        <end position="94"/>
    </location>
</feature>
<keyword evidence="7 8" id="KW-0472">Membrane</keyword>
<feature type="transmembrane region" description="Helical" evidence="8">
    <location>
        <begin position="186"/>
        <end position="206"/>
    </location>
</feature>
<evidence type="ECO:0000256" key="1">
    <source>
        <dbReference type="ARBA" id="ARBA00004651"/>
    </source>
</evidence>
<name>A0A930B4V3_9FIRM</name>
<evidence type="ECO:0000256" key="8">
    <source>
        <dbReference type="SAM" id="Phobius"/>
    </source>
</evidence>
<dbReference type="PANTHER" id="PTHR11384">
    <property type="entry name" value="ATP-BINDING CASSETTE, SUB-FAMILY D MEMBER"/>
    <property type="match status" value="1"/>
</dbReference>
<keyword evidence="4" id="KW-0547">Nucleotide-binding</keyword>
<dbReference type="GO" id="GO:0005886">
    <property type="term" value="C:plasma membrane"/>
    <property type="evidence" value="ECO:0007669"/>
    <property type="project" value="UniProtKB-SubCell"/>
</dbReference>
<evidence type="ECO:0000313" key="11">
    <source>
        <dbReference type="EMBL" id="MBF1128929.1"/>
    </source>
</evidence>
<dbReference type="InterPro" id="IPR003439">
    <property type="entry name" value="ABC_transporter-like_ATP-bd"/>
</dbReference>
<dbReference type="CDD" id="cd03223">
    <property type="entry name" value="ABCD_peroxisomal_ALDP"/>
    <property type="match status" value="1"/>
</dbReference>
<sequence>MKSGYWTREFIVGLFHLITPYWNSEEKKSARLYLAGIITLTIAAVYMTLLLNEWFNSFYSALQNYDSGAVYRGLLRFTRLAFAHIAFAVYSYYLQQRLALRWRKWMTKNYLAKWTGQQMYYRLEMFSQGTADNPDQRISEDINLFTARTLSFMSGLLRSATTIVCFIFVLWNLSEILSFTAAEHEIHIYGYLVWTALAYSVLGTWITHKVGHRLVSLNYLQQKLEADFRFSMVRLRETAESVAFYNGATKEESFLSNRFMTLLRNTLFIIKKQKQLSWLTNSYAQIAIIFPFVVAVPRYLSQNISLGGLMQIANCFGKVQEAMSYFVDVYASLAEWQSCAERLLSFDRHIAAIEKETEEKSGSLVREETPDRLRLTDVTISVPAMDENKRTREIISSASCTIKSGEHVILKGPSGSGKSTLLRTLAGFWPYVKGHISMPAPSEMMFIPQKPYIPMGTSAEAASYPLETADKEILSPLLVECGLSHLMEKPDTEADWSHILSLGEQQKLAFVRVFLRKPKWVFLDEATSAMDEETEEKMYRLLTALPGTTVISIGHRSTLDKWHSRVLRIENGKLIG</sequence>
<evidence type="ECO:0000259" key="9">
    <source>
        <dbReference type="PROSITE" id="PS50893"/>
    </source>
</evidence>
<gene>
    <name evidence="11" type="ORF">HXL70_02660</name>
</gene>
<comment type="caution">
    <text evidence="11">The sequence shown here is derived from an EMBL/GenBank/DDBJ whole genome shotgun (WGS) entry which is preliminary data.</text>
</comment>
<dbReference type="Proteomes" id="UP000757890">
    <property type="component" value="Unassembled WGS sequence"/>
</dbReference>
<reference evidence="11" key="1">
    <citation type="submission" date="2020-04" db="EMBL/GenBank/DDBJ databases">
        <title>Deep metagenomics examines the oral microbiome during advanced dental caries in children, revealing novel taxa and co-occurrences with host molecules.</title>
        <authorList>
            <person name="Baker J.L."/>
            <person name="Morton J.T."/>
            <person name="Dinis M."/>
            <person name="Alvarez R."/>
            <person name="Tran N.C."/>
            <person name="Knight R."/>
            <person name="Edlund A."/>
        </authorList>
    </citation>
    <scope>NUCLEOTIDE SEQUENCE</scope>
    <source>
        <strain evidence="11">JCVI_32_bin.14</strain>
    </source>
</reference>
<evidence type="ECO:0000256" key="2">
    <source>
        <dbReference type="ARBA" id="ARBA00022448"/>
    </source>
</evidence>
<evidence type="ECO:0000256" key="4">
    <source>
        <dbReference type="ARBA" id="ARBA00022741"/>
    </source>
</evidence>
<dbReference type="GO" id="GO:0005524">
    <property type="term" value="F:ATP binding"/>
    <property type="evidence" value="ECO:0007669"/>
    <property type="project" value="UniProtKB-KW"/>
</dbReference>
<dbReference type="InterPro" id="IPR011527">
    <property type="entry name" value="ABC1_TM_dom"/>
</dbReference>
<keyword evidence="3 8" id="KW-0812">Transmembrane</keyword>
<feature type="transmembrane region" description="Helical" evidence="8">
    <location>
        <begin position="32"/>
        <end position="54"/>
    </location>
</feature>
<dbReference type="PROSITE" id="PS00211">
    <property type="entry name" value="ABC_TRANSPORTER_1"/>
    <property type="match status" value="1"/>
</dbReference>
<protein>
    <submittedName>
        <fullName evidence="11">ABC transporter ATP-binding protein/permease</fullName>
    </submittedName>
</protein>
<dbReference type="Gene3D" id="3.40.50.300">
    <property type="entry name" value="P-loop containing nucleotide triphosphate hydrolases"/>
    <property type="match status" value="1"/>
</dbReference>
<feature type="transmembrane region" description="Helical" evidence="8">
    <location>
        <begin position="278"/>
        <end position="300"/>
    </location>
</feature>
<dbReference type="Pfam" id="PF00005">
    <property type="entry name" value="ABC_tran"/>
    <property type="match status" value="1"/>
</dbReference>
<evidence type="ECO:0000313" key="12">
    <source>
        <dbReference type="Proteomes" id="UP000757890"/>
    </source>
</evidence>
<dbReference type="GO" id="GO:0016887">
    <property type="term" value="F:ATP hydrolysis activity"/>
    <property type="evidence" value="ECO:0007669"/>
    <property type="project" value="InterPro"/>
</dbReference>
<keyword evidence="6 8" id="KW-1133">Transmembrane helix</keyword>
<dbReference type="AlphaFoldDB" id="A0A930B4V3"/>
<dbReference type="Gene3D" id="1.20.1560.10">
    <property type="entry name" value="ABC transporter type 1, transmembrane domain"/>
    <property type="match status" value="1"/>
</dbReference>
<dbReference type="InterPro" id="IPR017871">
    <property type="entry name" value="ABC_transporter-like_CS"/>
</dbReference>
<evidence type="ECO:0000256" key="5">
    <source>
        <dbReference type="ARBA" id="ARBA00022840"/>
    </source>
</evidence>
<dbReference type="InterPro" id="IPR050835">
    <property type="entry name" value="ABC_transporter_sub-D"/>
</dbReference>
<feature type="transmembrane region" description="Helical" evidence="8">
    <location>
        <begin position="155"/>
        <end position="174"/>
    </location>
</feature>
<dbReference type="InterPro" id="IPR036640">
    <property type="entry name" value="ABC1_TM_sf"/>
</dbReference>
<feature type="domain" description="ABC transmembrane type-1" evidence="10">
    <location>
        <begin position="32"/>
        <end position="335"/>
    </location>
</feature>
<accession>A0A930B4V3</accession>
<dbReference type="SUPFAM" id="SSF90123">
    <property type="entry name" value="ABC transporter transmembrane region"/>
    <property type="match status" value="1"/>
</dbReference>
<dbReference type="PANTHER" id="PTHR11384:SF59">
    <property type="entry name" value="LYSOSOMAL COBALAMIN TRANSPORTER ABCD4"/>
    <property type="match status" value="1"/>
</dbReference>